<evidence type="ECO:0000256" key="5">
    <source>
        <dbReference type="PIRNR" id="PIRNR000439"/>
    </source>
</evidence>
<keyword evidence="7" id="KW-0812">Transmembrane</keyword>
<dbReference type="GO" id="GO:0005789">
    <property type="term" value="C:endoplasmic reticulum membrane"/>
    <property type="evidence" value="ECO:0007669"/>
    <property type="project" value="UniProtKB-SubCell"/>
</dbReference>
<reference evidence="8 9" key="1">
    <citation type="submission" date="2013-12" db="EMBL/GenBank/DDBJ databases">
        <title>Draft genome of the parsitic nematode Ancylostoma duodenale.</title>
        <authorList>
            <person name="Mitreva M."/>
        </authorList>
    </citation>
    <scope>NUCLEOTIDE SEQUENCE [LARGE SCALE GENOMIC DNA]</scope>
    <source>
        <strain evidence="8 9">Zhejiang</strain>
    </source>
</reference>
<feature type="active site" evidence="6">
    <location>
        <position position="324"/>
    </location>
</feature>
<evidence type="ECO:0000256" key="1">
    <source>
        <dbReference type="ARBA" id="ARBA00004477"/>
    </source>
</evidence>
<keyword evidence="3 5" id="KW-0256">Endoplasmic reticulum</keyword>
<dbReference type="GO" id="GO:0008203">
    <property type="term" value="P:cholesterol metabolic process"/>
    <property type="evidence" value="ECO:0007669"/>
    <property type="project" value="TreeGrafter"/>
</dbReference>
<dbReference type="PIRSF" id="PIRSF000439">
    <property type="entry name" value="Oat_ACAT_DAG_ARE"/>
    <property type="match status" value="1"/>
</dbReference>
<dbReference type="GO" id="GO:0008374">
    <property type="term" value="F:O-acyltransferase activity"/>
    <property type="evidence" value="ECO:0007669"/>
    <property type="project" value="InterPro"/>
</dbReference>
<evidence type="ECO:0000256" key="7">
    <source>
        <dbReference type="SAM" id="Phobius"/>
    </source>
</evidence>
<dbReference type="InterPro" id="IPR014371">
    <property type="entry name" value="Oat_ACAT_DAG_ARE"/>
</dbReference>
<feature type="transmembrane region" description="Helical" evidence="7">
    <location>
        <begin position="365"/>
        <end position="383"/>
    </location>
</feature>
<gene>
    <name evidence="8" type="ORF">ANCDUO_12991</name>
</gene>
<dbReference type="PANTHER" id="PTHR10408:SF8">
    <property type="entry name" value="O-ACYLTRANSFERASE"/>
    <property type="match status" value="1"/>
</dbReference>
<accession>A0A0C2GIA4</accession>
<keyword evidence="7" id="KW-1133">Transmembrane helix</keyword>
<dbReference type="PANTHER" id="PTHR10408">
    <property type="entry name" value="STEROL O-ACYLTRANSFERASE"/>
    <property type="match status" value="1"/>
</dbReference>
<feature type="transmembrane region" description="Helical" evidence="7">
    <location>
        <begin position="68"/>
        <end position="87"/>
    </location>
</feature>
<feature type="transmembrane region" description="Helical" evidence="7">
    <location>
        <begin position="201"/>
        <end position="224"/>
    </location>
</feature>
<name>A0A0C2GIA4_9BILA</name>
<comment type="similarity">
    <text evidence="5">Belongs to the membrane-bound acyltransferase family. Sterol o-acyltransferase subfamily.</text>
</comment>
<feature type="transmembrane region" description="Helical" evidence="7">
    <location>
        <begin position="244"/>
        <end position="263"/>
    </location>
</feature>
<evidence type="ECO:0000256" key="2">
    <source>
        <dbReference type="ARBA" id="ARBA00022679"/>
    </source>
</evidence>
<keyword evidence="9" id="KW-1185">Reference proteome</keyword>
<feature type="transmembrane region" description="Helical" evidence="7">
    <location>
        <begin position="93"/>
        <end position="111"/>
    </location>
</feature>
<feature type="transmembrane region" description="Helical" evidence="7">
    <location>
        <begin position="334"/>
        <end position="353"/>
    </location>
</feature>
<evidence type="ECO:0000256" key="4">
    <source>
        <dbReference type="ARBA" id="ARBA00023315"/>
    </source>
</evidence>
<keyword evidence="4 5" id="KW-0012">Acyltransferase</keyword>
<comment type="subcellular location">
    <subcellularLocation>
        <location evidence="1 5">Endoplasmic reticulum membrane</location>
        <topology evidence="1 5">Multi-pass membrane protein</topology>
    </subcellularLocation>
</comment>
<evidence type="ECO:0000313" key="9">
    <source>
        <dbReference type="Proteomes" id="UP000054047"/>
    </source>
</evidence>
<evidence type="ECO:0000256" key="6">
    <source>
        <dbReference type="PIRSR" id="PIRSR000439-1"/>
    </source>
</evidence>
<dbReference type="AlphaFoldDB" id="A0A0C2GIA4"/>
<evidence type="ECO:0000313" key="8">
    <source>
        <dbReference type="EMBL" id="KIH56826.1"/>
    </source>
</evidence>
<dbReference type="EMBL" id="KN735219">
    <property type="protein sequence ID" value="KIH56826.1"/>
    <property type="molecule type" value="Genomic_DNA"/>
</dbReference>
<dbReference type="OrthoDB" id="10039049at2759"/>
<protein>
    <recommendedName>
        <fullName evidence="5">O-acyltransferase</fullName>
    </recommendedName>
</protein>
<keyword evidence="5 7" id="KW-0472">Membrane</keyword>
<sequence>MKLHSFVRENVPRAIAKKTSGEVVEPGSTTQWPTVEQYVYFMFCPSFIYRDEYPRTGTRCFKKASIHFLHCFILIEYVNLVFTQYVFPWMDSLDFPVLALYMIYLAGFFYFPLKFLFTWQLNCACSFIITCETTRIAMKLHSFVRENVPKAISKKTSGEVVEPGSTTQWPSVEQYVYFMFCPSFIYRDEYPRTETRCFKKAGIHFLHCFILIEYVNLVFTQYVFPWMDSLDYPNQPITKIVMSLFAGIVPGMICLVCLFYGLLHSWLNGFAEVLRFGDRQFYLKSIFSGSGNQSITIECTLLIGGRSGLQIAQMGVFFLSALFHEYWFGIAFRVFYPVMFMLYFVFGGIFYSVSKLIKNKSVWNTALWFNLLIGTGMFIAFYGQEWYARTRCAPYSNPVVDFLLPRHWTCRRL</sequence>
<organism evidence="8 9">
    <name type="scientific">Ancylostoma duodenale</name>
    <dbReference type="NCBI Taxonomy" id="51022"/>
    <lineage>
        <taxon>Eukaryota</taxon>
        <taxon>Metazoa</taxon>
        <taxon>Ecdysozoa</taxon>
        <taxon>Nematoda</taxon>
        <taxon>Chromadorea</taxon>
        <taxon>Rhabditida</taxon>
        <taxon>Rhabditina</taxon>
        <taxon>Rhabditomorpha</taxon>
        <taxon>Strongyloidea</taxon>
        <taxon>Ancylostomatidae</taxon>
        <taxon>Ancylostomatinae</taxon>
        <taxon>Ancylostoma</taxon>
    </lineage>
</organism>
<evidence type="ECO:0000256" key="3">
    <source>
        <dbReference type="ARBA" id="ARBA00022824"/>
    </source>
</evidence>
<keyword evidence="2 5" id="KW-0808">Transferase</keyword>
<dbReference type="Proteomes" id="UP000054047">
    <property type="component" value="Unassembled WGS sequence"/>
</dbReference>
<proteinExistence type="inferred from homology"/>